<name>A0AAN2PN19_9BACI</name>
<evidence type="ECO:0000313" key="4">
    <source>
        <dbReference type="Proteomes" id="UP000182110"/>
    </source>
</evidence>
<evidence type="ECO:0000256" key="1">
    <source>
        <dbReference type="ARBA" id="ARBA00022679"/>
    </source>
</evidence>
<accession>A0AAN2PN19</accession>
<sequence>MKQNIWEKEYRNVDSLWGFKPNGILSQYVGMLPDNGEVLDIGIGEGRNALFFAAQGFVVEGIDISETAVERCLELSKEHNLNVDAKIQDITSFEIEPNKYSLIILSNVLNFFPDNEIKNIIDKVKNGLQKNGLVYINVFDDKEPGRKKAPERYEQLAEHTFYKESSNMFLHYFTRSELEGFFTDYKTISLSQSYSLDITHGQPHFHSTLEIMSQKS</sequence>
<dbReference type="InterPro" id="IPR041698">
    <property type="entry name" value="Methyltransf_25"/>
</dbReference>
<keyword evidence="4" id="KW-1185">Reference proteome</keyword>
<keyword evidence="1" id="KW-0808">Transferase</keyword>
<feature type="domain" description="Methyltransferase" evidence="2">
    <location>
        <begin position="38"/>
        <end position="132"/>
    </location>
</feature>
<dbReference type="SUPFAM" id="SSF53335">
    <property type="entry name" value="S-adenosyl-L-methionine-dependent methyltransferases"/>
    <property type="match status" value="1"/>
</dbReference>
<dbReference type="GO" id="GO:0008168">
    <property type="term" value="F:methyltransferase activity"/>
    <property type="evidence" value="ECO:0007669"/>
    <property type="project" value="UniProtKB-KW"/>
</dbReference>
<dbReference type="InterPro" id="IPR029063">
    <property type="entry name" value="SAM-dependent_MTases_sf"/>
</dbReference>
<dbReference type="PANTHER" id="PTHR43861">
    <property type="entry name" value="TRANS-ACONITATE 2-METHYLTRANSFERASE-RELATED"/>
    <property type="match status" value="1"/>
</dbReference>
<gene>
    <name evidence="3" type="ORF">BN1180_05056</name>
</gene>
<protein>
    <submittedName>
        <fullName evidence="3">Methyltransferase</fullName>
    </submittedName>
</protein>
<dbReference type="AlphaFoldDB" id="A0AAN2PN19"/>
<keyword evidence="3" id="KW-0489">Methyltransferase</keyword>
<dbReference type="RefSeq" id="WP_048687885.1">
    <property type="nucleotide sequence ID" value="NZ_CCXW01000001.1"/>
</dbReference>
<evidence type="ECO:0000313" key="3">
    <source>
        <dbReference type="EMBL" id="CEG34850.1"/>
    </source>
</evidence>
<dbReference type="PANTHER" id="PTHR43861:SF3">
    <property type="entry name" value="PUTATIVE (AFU_ORTHOLOGUE AFUA_2G14390)-RELATED"/>
    <property type="match status" value="1"/>
</dbReference>
<dbReference type="Proteomes" id="UP000182110">
    <property type="component" value="Unassembled WGS sequence"/>
</dbReference>
<dbReference type="CDD" id="cd02440">
    <property type="entry name" value="AdoMet_MTases"/>
    <property type="match status" value="1"/>
</dbReference>
<comment type="caution">
    <text evidence="3">The sequence shown here is derived from an EMBL/GenBank/DDBJ whole genome shotgun (WGS) entry which is preliminary data.</text>
</comment>
<proteinExistence type="predicted"/>
<dbReference type="Pfam" id="PF13649">
    <property type="entry name" value="Methyltransf_25"/>
    <property type="match status" value="1"/>
</dbReference>
<dbReference type="EMBL" id="CCXW01000001">
    <property type="protein sequence ID" value="CEG34850.1"/>
    <property type="molecule type" value="Genomic_DNA"/>
</dbReference>
<evidence type="ECO:0000259" key="2">
    <source>
        <dbReference type="Pfam" id="PF13649"/>
    </source>
</evidence>
<dbReference type="GO" id="GO:0032259">
    <property type="term" value="P:methylation"/>
    <property type="evidence" value="ECO:0007669"/>
    <property type="project" value="UniProtKB-KW"/>
</dbReference>
<reference evidence="3 4" key="1">
    <citation type="journal article" date="2014" name="Genome Announc.">
        <title>Genome Sequence of Bacillus simplex Strain P558, Isolated from a Human Fecal Sample.</title>
        <authorList>
            <person name="Croce O."/>
            <person name="Hugon P."/>
            <person name="Lagier J.C."/>
            <person name="Bibi F."/>
            <person name="Robert C."/>
            <person name="Azhar E.I."/>
            <person name="Raoult D."/>
            <person name="Fournier P.E."/>
        </authorList>
    </citation>
    <scope>NUCLEOTIDE SEQUENCE [LARGE SCALE GENOMIC DNA]</scope>
    <source>
        <strain evidence="3 4">P558</strain>
    </source>
</reference>
<organism evidence="3 4">
    <name type="scientific">Peribacillus simplex</name>
    <dbReference type="NCBI Taxonomy" id="1478"/>
    <lineage>
        <taxon>Bacteria</taxon>
        <taxon>Bacillati</taxon>
        <taxon>Bacillota</taxon>
        <taxon>Bacilli</taxon>
        <taxon>Bacillales</taxon>
        <taxon>Bacillaceae</taxon>
        <taxon>Peribacillus</taxon>
    </lineage>
</organism>
<dbReference type="Gene3D" id="3.40.50.150">
    <property type="entry name" value="Vaccinia Virus protein VP39"/>
    <property type="match status" value="1"/>
</dbReference>